<organism evidence="1 2">
    <name type="scientific">Hypoxylon rubiginosum</name>
    <dbReference type="NCBI Taxonomy" id="110542"/>
    <lineage>
        <taxon>Eukaryota</taxon>
        <taxon>Fungi</taxon>
        <taxon>Dikarya</taxon>
        <taxon>Ascomycota</taxon>
        <taxon>Pezizomycotina</taxon>
        <taxon>Sordariomycetes</taxon>
        <taxon>Xylariomycetidae</taxon>
        <taxon>Xylariales</taxon>
        <taxon>Hypoxylaceae</taxon>
        <taxon>Hypoxylon</taxon>
    </lineage>
</organism>
<gene>
    <name evidence="1" type="ORF">F4820DRAFT_462693</name>
</gene>
<dbReference type="EMBL" id="MU393651">
    <property type="protein sequence ID" value="KAI4859179.1"/>
    <property type="molecule type" value="Genomic_DNA"/>
</dbReference>
<dbReference type="Proteomes" id="UP001497700">
    <property type="component" value="Unassembled WGS sequence"/>
</dbReference>
<accession>A0ACB9YIF0</accession>
<protein>
    <submittedName>
        <fullName evidence="1">Sterigmatocystin 8-O-methyltransferase</fullName>
    </submittedName>
</protein>
<evidence type="ECO:0000313" key="1">
    <source>
        <dbReference type="EMBL" id="KAI4859179.1"/>
    </source>
</evidence>
<sequence>MDQNEYIPRIIQLAATINHSVAKIQEVLNAQGMPLPSFDENASPLPLPLDVAEAQNAVIDATAELHDLLTEPLNIIHRSSRGDKSACLQTIARFGIASLIPPDGQVSFAEIAKQTSLTEQMVSRIVRHAMTMRIFREPEPGVVAHTKASRLLARPDIRDWVRAGTEELGPAGGKLAEALEKWPGSQEPNETGFTLANNTTGSIFDVIGQSPERAVRFANAMKVMTSKPEFDLSYATDYYDWGSLGEAQVVDVGGAKGHFALALADRYKNLHVVVQDMANVVENADAGDPDDRVRFMAHDLMDRQTVHGDAFFFRWVFHNWSDQYCIRILRAQIPALKPNARLIVQEAIMPEPGTVAQWKEMDFRAMDLEMAYTFNARERTLADWKALFKEADPAFVLKSVIEPTGSAMGILEFLWEGADRSEN</sequence>
<name>A0ACB9YIF0_9PEZI</name>
<reference evidence="1 2" key="1">
    <citation type="journal article" date="2022" name="New Phytol.">
        <title>Ecological generalism drives hyperdiversity of secondary metabolite gene clusters in xylarialean endophytes.</title>
        <authorList>
            <person name="Franco M.E.E."/>
            <person name="Wisecaver J.H."/>
            <person name="Arnold A.E."/>
            <person name="Ju Y.M."/>
            <person name="Slot J.C."/>
            <person name="Ahrendt S."/>
            <person name="Moore L.P."/>
            <person name="Eastman K.E."/>
            <person name="Scott K."/>
            <person name="Konkel Z."/>
            <person name="Mondo S.J."/>
            <person name="Kuo A."/>
            <person name="Hayes R.D."/>
            <person name="Haridas S."/>
            <person name="Andreopoulos B."/>
            <person name="Riley R."/>
            <person name="LaButti K."/>
            <person name="Pangilinan J."/>
            <person name="Lipzen A."/>
            <person name="Amirebrahimi M."/>
            <person name="Yan J."/>
            <person name="Adam C."/>
            <person name="Keymanesh K."/>
            <person name="Ng V."/>
            <person name="Louie K."/>
            <person name="Northen T."/>
            <person name="Drula E."/>
            <person name="Henrissat B."/>
            <person name="Hsieh H.M."/>
            <person name="Youens-Clark K."/>
            <person name="Lutzoni F."/>
            <person name="Miadlikowska J."/>
            <person name="Eastwood D.C."/>
            <person name="Hamelin R.C."/>
            <person name="Grigoriev I.V."/>
            <person name="U'Ren J.M."/>
        </authorList>
    </citation>
    <scope>NUCLEOTIDE SEQUENCE [LARGE SCALE GENOMIC DNA]</scope>
    <source>
        <strain evidence="1 2">CBS 119005</strain>
    </source>
</reference>
<keyword evidence="2" id="KW-1185">Reference proteome</keyword>
<proteinExistence type="predicted"/>
<comment type="caution">
    <text evidence="1">The sequence shown here is derived from an EMBL/GenBank/DDBJ whole genome shotgun (WGS) entry which is preliminary data.</text>
</comment>
<evidence type="ECO:0000313" key="2">
    <source>
        <dbReference type="Proteomes" id="UP001497700"/>
    </source>
</evidence>